<keyword evidence="5 11" id="KW-0812">Transmembrane</keyword>
<evidence type="ECO:0000256" key="2">
    <source>
        <dbReference type="ARBA" id="ARBA00006810"/>
    </source>
</evidence>
<dbReference type="NCBIfam" id="NF004486">
    <property type="entry name" value="PRK05815.3-4"/>
    <property type="match status" value="1"/>
</dbReference>
<evidence type="ECO:0000256" key="9">
    <source>
        <dbReference type="ARBA" id="ARBA00023136"/>
    </source>
</evidence>
<accession>A0A1D3TTF1</accession>
<evidence type="ECO:0000256" key="7">
    <source>
        <dbReference type="ARBA" id="ARBA00022989"/>
    </source>
</evidence>
<dbReference type="NCBIfam" id="TIGR01131">
    <property type="entry name" value="ATP_synt_6_or_A"/>
    <property type="match status" value="1"/>
</dbReference>
<keyword evidence="6 11" id="KW-0375">Hydrogen ion transport</keyword>
<comment type="subcellular location">
    <subcellularLocation>
        <location evidence="11 12">Cell membrane</location>
        <topology evidence="11 12">Multi-pass membrane protein</topology>
    </subcellularLocation>
    <subcellularLocation>
        <location evidence="1">Membrane</location>
        <topology evidence="1">Multi-pass membrane protein</topology>
    </subcellularLocation>
</comment>
<evidence type="ECO:0000256" key="3">
    <source>
        <dbReference type="ARBA" id="ARBA00022448"/>
    </source>
</evidence>
<evidence type="ECO:0000313" key="13">
    <source>
        <dbReference type="EMBL" id="SCP97220.1"/>
    </source>
</evidence>
<evidence type="ECO:0000256" key="6">
    <source>
        <dbReference type="ARBA" id="ARBA00022781"/>
    </source>
</evidence>
<evidence type="ECO:0000256" key="1">
    <source>
        <dbReference type="ARBA" id="ARBA00004141"/>
    </source>
</evidence>
<dbReference type="STRING" id="1619234.SAMN05421730_100941"/>
<dbReference type="PANTHER" id="PTHR42823:SF3">
    <property type="entry name" value="ATP SYNTHASE SUBUNIT A, CHLOROPLASTIC"/>
    <property type="match status" value="1"/>
</dbReference>
<gene>
    <name evidence="11" type="primary">atpB</name>
    <name evidence="13" type="ORF">SAMN05421730_100941</name>
</gene>
<feature type="transmembrane region" description="Helical" evidence="11">
    <location>
        <begin position="89"/>
        <end position="109"/>
    </location>
</feature>
<dbReference type="PRINTS" id="PR00123">
    <property type="entry name" value="ATPASEA"/>
</dbReference>
<reference evidence="13 14" key="1">
    <citation type="submission" date="2016-09" db="EMBL/GenBank/DDBJ databases">
        <authorList>
            <person name="Capua I."/>
            <person name="De Benedictis P."/>
            <person name="Joannis T."/>
            <person name="Lombin L.H."/>
            <person name="Cattoli G."/>
        </authorList>
    </citation>
    <scope>NUCLEOTIDE SEQUENCE [LARGE SCALE GENOMIC DNA]</scope>
    <source>
        <strain evidence="13 14">GluBS11</strain>
    </source>
</reference>
<evidence type="ECO:0000256" key="10">
    <source>
        <dbReference type="ARBA" id="ARBA00023310"/>
    </source>
</evidence>
<dbReference type="InterPro" id="IPR035908">
    <property type="entry name" value="F0_ATP_A_sf"/>
</dbReference>
<comment type="similarity">
    <text evidence="2 11 12">Belongs to the ATPase A chain family.</text>
</comment>
<dbReference type="HAMAP" id="MF_01393">
    <property type="entry name" value="ATP_synth_a_bact"/>
    <property type="match status" value="1"/>
</dbReference>
<dbReference type="EMBL" id="FMKA01000009">
    <property type="protein sequence ID" value="SCP97220.1"/>
    <property type="molecule type" value="Genomic_DNA"/>
</dbReference>
<proteinExistence type="inferred from homology"/>
<feature type="transmembrane region" description="Helical" evidence="11">
    <location>
        <begin position="115"/>
        <end position="134"/>
    </location>
</feature>
<evidence type="ECO:0000256" key="12">
    <source>
        <dbReference type="RuleBase" id="RU000483"/>
    </source>
</evidence>
<keyword evidence="10 11" id="KW-0066">ATP synthesis</keyword>
<dbReference type="CDD" id="cd00310">
    <property type="entry name" value="ATP-synt_Fo_a_6"/>
    <property type="match status" value="1"/>
</dbReference>
<dbReference type="PANTHER" id="PTHR42823">
    <property type="entry name" value="ATP SYNTHASE SUBUNIT A, CHLOROPLASTIC"/>
    <property type="match status" value="1"/>
</dbReference>
<keyword evidence="14" id="KW-1185">Reference proteome</keyword>
<dbReference type="GO" id="GO:0046933">
    <property type="term" value="F:proton-transporting ATP synthase activity, rotational mechanism"/>
    <property type="evidence" value="ECO:0007669"/>
    <property type="project" value="UniProtKB-UniRule"/>
</dbReference>
<dbReference type="Gene3D" id="1.20.120.220">
    <property type="entry name" value="ATP synthase, F0 complex, subunit A"/>
    <property type="match status" value="1"/>
</dbReference>
<feature type="transmembrane region" description="Helical" evidence="11">
    <location>
        <begin position="20"/>
        <end position="45"/>
    </location>
</feature>
<comment type="function">
    <text evidence="11 12">Key component of the proton channel; it plays a direct role in the translocation of protons across the membrane.</text>
</comment>
<keyword evidence="3 11" id="KW-0813">Transport</keyword>
<dbReference type="InterPro" id="IPR045082">
    <property type="entry name" value="ATP_syn_F0_a_bact/chloroplast"/>
</dbReference>
<dbReference type="InterPro" id="IPR000568">
    <property type="entry name" value="ATP_synth_F0_asu"/>
</dbReference>
<keyword evidence="8 11" id="KW-0406">Ion transport</keyword>
<dbReference type="GO" id="GO:0005886">
    <property type="term" value="C:plasma membrane"/>
    <property type="evidence" value="ECO:0007669"/>
    <property type="project" value="UniProtKB-SubCell"/>
</dbReference>
<dbReference type="GO" id="GO:0042777">
    <property type="term" value="P:proton motive force-driven plasma membrane ATP synthesis"/>
    <property type="evidence" value="ECO:0007669"/>
    <property type="project" value="TreeGrafter"/>
</dbReference>
<evidence type="ECO:0000256" key="5">
    <source>
        <dbReference type="ARBA" id="ARBA00022692"/>
    </source>
</evidence>
<evidence type="ECO:0000256" key="4">
    <source>
        <dbReference type="ARBA" id="ARBA00022547"/>
    </source>
</evidence>
<protein>
    <recommendedName>
        <fullName evidence="11 12">ATP synthase subunit a</fullName>
    </recommendedName>
    <alternativeName>
        <fullName evidence="11">ATP synthase F0 sector subunit a</fullName>
    </alternativeName>
    <alternativeName>
        <fullName evidence="11">F-ATPase subunit 6</fullName>
    </alternativeName>
</protein>
<dbReference type="Pfam" id="PF00119">
    <property type="entry name" value="ATP-synt_A"/>
    <property type="match status" value="1"/>
</dbReference>
<keyword evidence="4 11" id="KW-0138">CF(0)</keyword>
<keyword evidence="7 11" id="KW-1133">Transmembrane helix</keyword>
<dbReference type="GO" id="GO:0045259">
    <property type="term" value="C:proton-transporting ATP synthase complex"/>
    <property type="evidence" value="ECO:0007669"/>
    <property type="project" value="UniProtKB-KW"/>
</dbReference>
<evidence type="ECO:0000313" key="14">
    <source>
        <dbReference type="Proteomes" id="UP000199315"/>
    </source>
</evidence>
<keyword evidence="9 11" id="KW-0472">Membrane</keyword>
<evidence type="ECO:0000256" key="8">
    <source>
        <dbReference type="ARBA" id="ARBA00023065"/>
    </source>
</evidence>
<feature type="transmembrane region" description="Helical" evidence="11">
    <location>
        <begin position="200"/>
        <end position="222"/>
    </location>
</feature>
<organism evidence="13 14">
    <name type="scientific">Anaerobium acetethylicum</name>
    <dbReference type="NCBI Taxonomy" id="1619234"/>
    <lineage>
        <taxon>Bacteria</taxon>
        <taxon>Bacillati</taxon>
        <taxon>Bacillota</taxon>
        <taxon>Clostridia</taxon>
        <taxon>Lachnospirales</taxon>
        <taxon>Lachnospiraceae</taxon>
        <taxon>Anaerobium</taxon>
    </lineage>
</organism>
<dbReference type="Proteomes" id="UP000199315">
    <property type="component" value="Unassembled WGS sequence"/>
</dbReference>
<feature type="transmembrane region" description="Helical" evidence="11">
    <location>
        <begin position="172"/>
        <end position="194"/>
    </location>
</feature>
<name>A0A1D3TTF1_9FIRM</name>
<dbReference type="SUPFAM" id="SSF81336">
    <property type="entry name" value="F1F0 ATP synthase subunit A"/>
    <property type="match status" value="1"/>
</dbReference>
<evidence type="ECO:0000256" key="11">
    <source>
        <dbReference type="HAMAP-Rule" id="MF_01393"/>
    </source>
</evidence>
<keyword evidence="11" id="KW-1003">Cell membrane</keyword>
<sequence>MEEFASDLMSQLESKVSFVIPIFGGIPIATSVVITWGIMLFLVILAKVMVRDLKMVPTGKQLYLEAAVGWINSFVADILGEEGRKYAPYLGTVAIYIGISNVMGVLGITPPTKDLNVTAGLAIMSIILIEYSGIRKKGAKGWLKSFAEPMPLIAPINVLEIFIRPLSLCMRLFGNVLGAFVVMELIKLIAPAIIPVVFSLYFDIFDGLIQTYVFVFLTLLFMKEKMEHE</sequence>
<dbReference type="AlphaFoldDB" id="A0A1D3TTF1"/>